<dbReference type="AlphaFoldDB" id="A0A974NY05"/>
<keyword evidence="8" id="KW-1185">Reference proteome</keyword>
<dbReference type="GO" id="GO:0005886">
    <property type="term" value="C:plasma membrane"/>
    <property type="evidence" value="ECO:0007669"/>
    <property type="project" value="UniProtKB-SubCell"/>
</dbReference>
<dbReference type="PANTHER" id="PTHR39087">
    <property type="entry name" value="UPF0104 MEMBRANE PROTEIN MJ1595"/>
    <property type="match status" value="1"/>
</dbReference>
<keyword evidence="2" id="KW-1003">Cell membrane</keyword>
<protein>
    <submittedName>
        <fullName evidence="7">Flippase-like domain-containing protein</fullName>
    </submittedName>
</protein>
<organism evidence="7 8">
    <name type="scientific">Sphingomonas aliaeris</name>
    <dbReference type="NCBI Taxonomy" id="2759526"/>
    <lineage>
        <taxon>Bacteria</taxon>
        <taxon>Pseudomonadati</taxon>
        <taxon>Pseudomonadota</taxon>
        <taxon>Alphaproteobacteria</taxon>
        <taxon>Sphingomonadales</taxon>
        <taxon>Sphingomonadaceae</taxon>
        <taxon>Sphingomonas</taxon>
    </lineage>
</organism>
<feature type="transmembrane region" description="Helical" evidence="6">
    <location>
        <begin position="186"/>
        <end position="209"/>
    </location>
</feature>
<evidence type="ECO:0000256" key="3">
    <source>
        <dbReference type="ARBA" id="ARBA00022692"/>
    </source>
</evidence>
<evidence type="ECO:0000313" key="7">
    <source>
        <dbReference type="EMBL" id="QQV78992.1"/>
    </source>
</evidence>
<keyword evidence="5 6" id="KW-0472">Membrane</keyword>
<gene>
    <name evidence="7" type="ORF">H5J25_10695</name>
</gene>
<dbReference type="Pfam" id="PF03706">
    <property type="entry name" value="LPG_synthase_TM"/>
    <property type="match status" value="1"/>
</dbReference>
<dbReference type="KEGG" id="sari:H5J25_10695"/>
<reference evidence="8" key="1">
    <citation type="submission" date="2020-09" db="EMBL/GenBank/DDBJ databases">
        <title>Sphingomonas sp., a new species isolated from pork steak.</title>
        <authorList>
            <person name="Heidler von Heilborn D."/>
        </authorList>
    </citation>
    <scope>NUCLEOTIDE SEQUENCE [LARGE SCALE GENOMIC DNA]</scope>
</reference>
<evidence type="ECO:0000256" key="1">
    <source>
        <dbReference type="ARBA" id="ARBA00004651"/>
    </source>
</evidence>
<comment type="subcellular location">
    <subcellularLocation>
        <location evidence="1">Cell membrane</location>
        <topology evidence="1">Multi-pass membrane protein</topology>
    </subcellularLocation>
</comment>
<dbReference type="Proteomes" id="UP000595894">
    <property type="component" value="Chromosome"/>
</dbReference>
<name>A0A974NY05_9SPHN</name>
<feature type="transmembrane region" description="Helical" evidence="6">
    <location>
        <begin position="215"/>
        <end position="237"/>
    </location>
</feature>
<proteinExistence type="predicted"/>
<evidence type="ECO:0000313" key="8">
    <source>
        <dbReference type="Proteomes" id="UP000595894"/>
    </source>
</evidence>
<accession>A0A974NY05</accession>
<feature type="transmembrane region" description="Helical" evidence="6">
    <location>
        <begin position="39"/>
        <end position="64"/>
    </location>
</feature>
<evidence type="ECO:0000256" key="4">
    <source>
        <dbReference type="ARBA" id="ARBA00022989"/>
    </source>
</evidence>
<sequence length="327" mass="34262">MSGYARVGILLATLVGLAAAVWAFGSTGFANVLEATARIGSGGFVLFCLYSLASFVPLGAAWLAAAPGEPGSRLCLFTWARVLREAVADLLPFSQIGGIVVGTRSLMQKGIAPTRIYASLVVDMTTEMAAQLVFTLFGLALMASILMGHDAAALRPLILGGTGIMIAVMASFFIAQRPALALAERIAGHFLPGAAGTMAGLLETLRATYADRSRVIAAFGFNLLGWIASAFGAWLALHMMDVRISVWSVLSLESLIFTLRSVAFAIPAAIGVQEAAYALAAPLFGLPAETALALSLVKRARELIIGLPTLLLWQAQEAKAVVAARLR</sequence>
<feature type="transmembrane region" description="Helical" evidence="6">
    <location>
        <begin position="153"/>
        <end position="174"/>
    </location>
</feature>
<keyword evidence="4 6" id="KW-1133">Transmembrane helix</keyword>
<dbReference type="InterPro" id="IPR022791">
    <property type="entry name" value="L-PG_synthase/AglD"/>
</dbReference>
<evidence type="ECO:0000256" key="5">
    <source>
        <dbReference type="ARBA" id="ARBA00023136"/>
    </source>
</evidence>
<dbReference type="PANTHER" id="PTHR39087:SF2">
    <property type="entry name" value="UPF0104 MEMBRANE PROTEIN MJ1595"/>
    <property type="match status" value="1"/>
</dbReference>
<feature type="transmembrane region" description="Helical" evidence="6">
    <location>
        <begin position="129"/>
        <end position="147"/>
    </location>
</feature>
<dbReference type="EMBL" id="CP061035">
    <property type="protein sequence ID" value="QQV78992.1"/>
    <property type="molecule type" value="Genomic_DNA"/>
</dbReference>
<dbReference type="NCBIfam" id="TIGR03476">
    <property type="entry name" value="HpnL"/>
    <property type="match status" value="1"/>
</dbReference>
<feature type="transmembrane region" description="Helical" evidence="6">
    <location>
        <begin position="276"/>
        <end position="297"/>
    </location>
</feature>
<evidence type="ECO:0000256" key="6">
    <source>
        <dbReference type="SAM" id="Phobius"/>
    </source>
</evidence>
<keyword evidence="3 6" id="KW-0812">Transmembrane</keyword>
<feature type="transmembrane region" description="Helical" evidence="6">
    <location>
        <begin position="249"/>
        <end position="270"/>
    </location>
</feature>
<evidence type="ECO:0000256" key="2">
    <source>
        <dbReference type="ARBA" id="ARBA00022475"/>
    </source>
</evidence>